<dbReference type="AlphaFoldDB" id="A0A9Q1LTA2"/>
<name>A0A9Q1LTA2_9SOLA</name>
<accession>A0A9Q1LTA2</accession>
<feature type="region of interest" description="Disordered" evidence="1">
    <location>
        <begin position="141"/>
        <end position="187"/>
    </location>
</feature>
<dbReference type="Gene3D" id="1.25.40.180">
    <property type="match status" value="1"/>
</dbReference>
<dbReference type="SUPFAM" id="SSF48371">
    <property type="entry name" value="ARM repeat"/>
    <property type="match status" value="1"/>
</dbReference>
<evidence type="ECO:0000256" key="1">
    <source>
        <dbReference type="SAM" id="MobiDB-lite"/>
    </source>
</evidence>
<dbReference type="EMBL" id="JAJAGQ010000014">
    <property type="protein sequence ID" value="KAJ8544150.1"/>
    <property type="molecule type" value="Genomic_DNA"/>
</dbReference>
<feature type="compositionally biased region" description="Acidic residues" evidence="1">
    <location>
        <begin position="170"/>
        <end position="179"/>
    </location>
</feature>
<dbReference type="GO" id="GO:0005737">
    <property type="term" value="C:cytoplasm"/>
    <property type="evidence" value="ECO:0007669"/>
    <property type="project" value="TreeGrafter"/>
</dbReference>
<gene>
    <name evidence="2" type="ORF">K7X08_028661</name>
</gene>
<keyword evidence="3" id="KW-1185">Reference proteome</keyword>
<protein>
    <submittedName>
        <fullName evidence="2">Uncharacterized protein</fullName>
    </submittedName>
</protein>
<dbReference type="GO" id="GO:0035145">
    <property type="term" value="C:exon-exon junction complex"/>
    <property type="evidence" value="ECO:0007669"/>
    <property type="project" value="TreeGrafter"/>
</dbReference>
<dbReference type="GO" id="GO:0000184">
    <property type="term" value="P:nuclear-transcribed mRNA catabolic process, nonsense-mediated decay"/>
    <property type="evidence" value="ECO:0007669"/>
    <property type="project" value="InterPro"/>
</dbReference>
<dbReference type="Proteomes" id="UP001152561">
    <property type="component" value="Unassembled WGS sequence"/>
</dbReference>
<dbReference type="InterPro" id="IPR016024">
    <property type="entry name" value="ARM-type_fold"/>
</dbReference>
<evidence type="ECO:0000313" key="2">
    <source>
        <dbReference type="EMBL" id="KAJ8544150.1"/>
    </source>
</evidence>
<organism evidence="2 3">
    <name type="scientific">Anisodus acutangulus</name>
    <dbReference type="NCBI Taxonomy" id="402998"/>
    <lineage>
        <taxon>Eukaryota</taxon>
        <taxon>Viridiplantae</taxon>
        <taxon>Streptophyta</taxon>
        <taxon>Embryophyta</taxon>
        <taxon>Tracheophyta</taxon>
        <taxon>Spermatophyta</taxon>
        <taxon>Magnoliopsida</taxon>
        <taxon>eudicotyledons</taxon>
        <taxon>Gunneridae</taxon>
        <taxon>Pentapetalae</taxon>
        <taxon>asterids</taxon>
        <taxon>lamiids</taxon>
        <taxon>Solanales</taxon>
        <taxon>Solanaceae</taxon>
        <taxon>Solanoideae</taxon>
        <taxon>Hyoscyameae</taxon>
        <taxon>Anisodus</taxon>
    </lineage>
</organism>
<comment type="caution">
    <text evidence="2">The sequence shown here is derived from an EMBL/GenBank/DDBJ whole genome shotgun (WGS) entry which is preliminary data.</text>
</comment>
<dbReference type="InterPro" id="IPR039762">
    <property type="entry name" value="Nmd2/UPF2"/>
</dbReference>
<dbReference type="PANTHER" id="PTHR12839">
    <property type="entry name" value="NONSENSE-MEDIATED MRNA DECAY PROTEIN 2 UP-FRAMESHIFT SUPPRESSOR 2"/>
    <property type="match status" value="1"/>
</dbReference>
<proteinExistence type="predicted"/>
<reference evidence="3" key="1">
    <citation type="journal article" date="2023" name="Proc. Natl. Acad. Sci. U.S.A.">
        <title>Genomic and structural basis for evolution of tropane alkaloid biosynthesis.</title>
        <authorList>
            <person name="Wanga Y.-J."/>
            <person name="Taina T."/>
            <person name="Yua J.-Y."/>
            <person name="Lia J."/>
            <person name="Xua B."/>
            <person name="Chenc J."/>
            <person name="D'Auriad J.C."/>
            <person name="Huanga J.-P."/>
            <person name="Huanga S.-X."/>
        </authorList>
    </citation>
    <scope>NUCLEOTIDE SEQUENCE [LARGE SCALE GENOMIC DNA]</scope>
    <source>
        <strain evidence="3">cv. KIB-2019</strain>
    </source>
</reference>
<dbReference type="PANTHER" id="PTHR12839:SF7">
    <property type="entry name" value="REGULATOR OF NONSENSE TRANSCRIPTS 2"/>
    <property type="match status" value="1"/>
</dbReference>
<sequence length="287" mass="33088">MQQRRIARMRFLGELSNYELVGSSVIFDTLYLIIVFGHGTSELNELVNAGPKYGDKLIARKDLFAELCPNMMRYASIEEVNVALVDLEEHERIFTSEKDNNEKHSEIEKIPSRTTSIMSVNGKSLANDIEENRLHKEIMEIESNSESGTIEHVGHDDDEETNDWNRDDRGDTEDESDEEDKVHVRSKVAEVNPLEEKEFERELRAMMQEKVVDLEEKQDIKRLVLEYNDREEEKLNGLGNQLPSWTQNSGSRVAHRGNTWDAPGRGSVPRHCYLHHSGGGLYYGRRR</sequence>
<evidence type="ECO:0000313" key="3">
    <source>
        <dbReference type="Proteomes" id="UP001152561"/>
    </source>
</evidence>
<dbReference type="OrthoDB" id="1816146at2759"/>